<organism evidence="2">
    <name type="scientific">uncultured Thermomicrobiales bacterium</name>
    <dbReference type="NCBI Taxonomy" id="1645740"/>
    <lineage>
        <taxon>Bacteria</taxon>
        <taxon>Pseudomonadati</taxon>
        <taxon>Thermomicrobiota</taxon>
        <taxon>Thermomicrobia</taxon>
        <taxon>Thermomicrobiales</taxon>
        <taxon>environmental samples</taxon>
    </lineage>
</organism>
<dbReference type="Pfam" id="PF26348">
    <property type="entry name" value="SRA_ScoMcrA"/>
    <property type="match status" value="1"/>
</dbReference>
<reference evidence="2" key="1">
    <citation type="submission" date="2020-02" db="EMBL/GenBank/DDBJ databases">
        <authorList>
            <person name="Meier V. D."/>
        </authorList>
    </citation>
    <scope>NUCLEOTIDE SEQUENCE</scope>
    <source>
        <strain evidence="2">AVDCRST_MAG19</strain>
    </source>
</reference>
<sequence length="88" mass="9834">MFGITQVYNRRDLHARYGGQHRGGISTPQRHPIVRLFTGEAGEGHGYEDGWVGDGVFQYSGQGQVGNMKFERGNRAIRDHALTGKDLF</sequence>
<dbReference type="InterPro" id="IPR058712">
    <property type="entry name" value="SRA_ScoMcrA"/>
</dbReference>
<protein>
    <recommendedName>
        <fullName evidence="1">ScoMcrA-like SRA domain-containing protein</fullName>
    </recommendedName>
</protein>
<dbReference type="AlphaFoldDB" id="A0A6J4V970"/>
<dbReference type="EMBL" id="CADCWL010000116">
    <property type="protein sequence ID" value="CAA9567759.1"/>
    <property type="molecule type" value="Genomic_DNA"/>
</dbReference>
<feature type="domain" description="ScoMcrA-like SRA" evidence="1">
    <location>
        <begin position="7"/>
        <end position="87"/>
    </location>
</feature>
<evidence type="ECO:0000259" key="1">
    <source>
        <dbReference type="Pfam" id="PF26348"/>
    </source>
</evidence>
<gene>
    <name evidence="2" type="ORF">AVDCRST_MAG19-2446</name>
</gene>
<evidence type="ECO:0000313" key="2">
    <source>
        <dbReference type="EMBL" id="CAA9567759.1"/>
    </source>
</evidence>
<feature type="non-terminal residue" evidence="2">
    <location>
        <position position="88"/>
    </location>
</feature>
<accession>A0A6J4V970</accession>
<proteinExistence type="predicted"/>
<name>A0A6J4V970_9BACT</name>